<dbReference type="Pfam" id="PF17799">
    <property type="entry name" value="RRM_Rrp7"/>
    <property type="match status" value="1"/>
</dbReference>
<dbReference type="GO" id="GO:0003676">
    <property type="term" value="F:nucleic acid binding"/>
    <property type="evidence" value="ECO:0007669"/>
    <property type="project" value="InterPro"/>
</dbReference>
<dbReference type="VEuPathDB" id="FungiDB:jhhlp_006246"/>
<dbReference type="Proteomes" id="UP000233524">
    <property type="component" value="Unassembled WGS sequence"/>
</dbReference>
<evidence type="ECO:0000256" key="1">
    <source>
        <dbReference type="ARBA" id="ARBA00006110"/>
    </source>
</evidence>
<name>A0A2N3N5C7_9PEZI</name>
<dbReference type="InterPro" id="IPR012677">
    <property type="entry name" value="Nucleotide-bd_a/b_plait_sf"/>
</dbReference>
<dbReference type="SUPFAM" id="SSF54928">
    <property type="entry name" value="RNA-binding domain, RBD"/>
    <property type="match status" value="1"/>
</dbReference>
<dbReference type="GO" id="GO:0034456">
    <property type="term" value="C:UTP-C complex"/>
    <property type="evidence" value="ECO:0007669"/>
    <property type="project" value="TreeGrafter"/>
</dbReference>
<comment type="similarity">
    <text evidence="1">Belongs to the RRP7 family.</text>
</comment>
<dbReference type="OrthoDB" id="5390at2759"/>
<organism evidence="5 6">
    <name type="scientific">Lomentospora prolificans</name>
    <dbReference type="NCBI Taxonomy" id="41688"/>
    <lineage>
        <taxon>Eukaryota</taxon>
        <taxon>Fungi</taxon>
        <taxon>Dikarya</taxon>
        <taxon>Ascomycota</taxon>
        <taxon>Pezizomycotina</taxon>
        <taxon>Sordariomycetes</taxon>
        <taxon>Hypocreomycetidae</taxon>
        <taxon>Microascales</taxon>
        <taxon>Microascaceae</taxon>
        <taxon>Lomentospora</taxon>
    </lineage>
</organism>
<sequence length="330" mass="36927">MADLDTPAASPEEGFQILKITIPPTASYNVPAQHELRLRRNRPANPTPADARSLFLKNIPADTTEAHLRALFVSLVGAGRFESVVFPDDGSSRTAVTSTADHARGVSTLDPAAAVKVASMGRKRKRADDEAAAQRELDARLPAIWTRKLHKSGATAIVLLADEKSVQMVLKAVGKVFRNRRYPVWGEGIPESADVRPLGAPWLQSHLALCRADKAEVQKAVHAFFDVFNRKEKEAAEMAKRLRDAPDEDGFVTVTRGGRTAPATKSSAEEARQKMLEKEARKKEEMKGFYRFQLREMRKEEQSKLLRKFEEDKKRVEAMKEKRGKFRPET</sequence>
<feature type="domain" description="Rrp7 RRM-like N-terminal" evidence="4">
    <location>
        <begin position="14"/>
        <end position="189"/>
    </location>
</feature>
<evidence type="ECO:0000259" key="3">
    <source>
        <dbReference type="Pfam" id="PF12923"/>
    </source>
</evidence>
<dbReference type="Pfam" id="PF12923">
    <property type="entry name" value="RRP7"/>
    <property type="match status" value="1"/>
</dbReference>
<dbReference type="PANTHER" id="PTHR13191">
    <property type="entry name" value="RIBOSOMAL RNA PROCESSING PROTEIN 7-RELATED"/>
    <property type="match status" value="1"/>
</dbReference>
<keyword evidence="6" id="KW-1185">Reference proteome</keyword>
<dbReference type="GO" id="GO:0032545">
    <property type="term" value="C:CURI complex"/>
    <property type="evidence" value="ECO:0007669"/>
    <property type="project" value="TreeGrafter"/>
</dbReference>
<feature type="coiled-coil region" evidence="2">
    <location>
        <begin position="265"/>
        <end position="319"/>
    </location>
</feature>
<dbReference type="AlphaFoldDB" id="A0A2N3N5C7"/>
<feature type="domain" description="Ribosomal RNA-processing protein 7 C-terminal" evidence="3">
    <location>
        <begin position="210"/>
        <end position="329"/>
    </location>
</feature>
<accession>A0A2N3N5C7</accession>
<evidence type="ECO:0000259" key="4">
    <source>
        <dbReference type="Pfam" id="PF17799"/>
    </source>
</evidence>
<evidence type="ECO:0008006" key="7">
    <source>
        <dbReference type="Google" id="ProtNLM"/>
    </source>
</evidence>
<dbReference type="InterPro" id="IPR040447">
    <property type="entry name" value="RRM_Rrp7"/>
</dbReference>
<dbReference type="PANTHER" id="PTHR13191:SF0">
    <property type="entry name" value="RIBOSOMAL RNA-PROCESSING PROTEIN 7 HOMOLOG A-RELATED"/>
    <property type="match status" value="1"/>
</dbReference>
<dbReference type="InParanoid" id="A0A2N3N5C7"/>
<evidence type="ECO:0000313" key="6">
    <source>
        <dbReference type="Proteomes" id="UP000233524"/>
    </source>
</evidence>
<evidence type="ECO:0000256" key="2">
    <source>
        <dbReference type="SAM" id="Coils"/>
    </source>
</evidence>
<proteinExistence type="inferred from homology"/>
<protein>
    <recommendedName>
        <fullName evidence="7">Ribosomal RNA-processing protein 7 C-terminal domain-containing protein</fullName>
    </recommendedName>
</protein>
<dbReference type="Gene3D" id="6.10.250.1770">
    <property type="match status" value="1"/>
</dbReference>
<dbReference type="GO" id="GO:0006364">
    <property type="term" value="P:rRNA processing"/>
    <property type="evidence" value="ECO:0007669"/>
    <property type="project" value="TreeGrafter"/>
</dbReference>
<dbReference type="CDD" id="cd12950">
    <property type="entry name" value="RRP7_Rrp7p"/>
    <property type="match status" value="1"/>
</dbReference>
<comment type="caution">
    <text evidence="5">The sequence shown here is derived from an EMBL/GenBank/DDBJ whole genome shotgun (WGS) entry which is preliminary data.</text>
</comment>
<evidence type="ECO:0000313" key="5">
    <source>
        <dbReference type="EMBL" id="PKS07640.1"/>
    </source>
</evidence>
<dbReference type="STRING" id="41688.A0A2N3N5C7"/>
<dbReference type="InterPro" id="IPR035979">
    <property type="entry name" value="RBD_domain_sf"/>
</dbReference>
<dbReference type="EMBL" id="NLAX01000701">
    <property type="protein sequence ID" value="PKS07640.1"/>
    <property type="molecule type" value="Genomic_DNA"/>
</dbReference>
<dbReference type="InterPro" id="IPR040446">
    <property type="entry name" value="RRP7"/>
</dbReference>
<dbReference type="InterPro" id="IPR024326">
    <property type="entry name" value="RRP7_C"/>
</dbReference>
<gene>
    <name evidence="5" type="ORF">jhhlp_006246</name>
</gene>
<reference evidence="5 6" key="1">
    <citation type="journal article" date="2017" name="G3 (Bethesda)">
        <title>First Draft Genome Sequence of the Pathogenic Fungus Lomentospora prolificans (Formerly Scedosporium prolificans).</title>
        <authorList>
            <person name="Luo R."/>
            <person name="Zimin A."/>
            <person name="Workman R."/>
            <person name="Fan Y."/>
            <person name="Pertea G."/>
            <person name="Grossman N."/>
            <person name="Wear M.P."/>
            <person name="Jia B."/>
            <person name="Miller H."/>
            <person name="Casadevall A."/>
            <person name="Timp W."/>
            <person name="Zhang S.X."/>
            <person name="Salzberg S.L."/>
        </authorList>
    </citation>
    <scope>NUCLEOTIDE SEQUENCE [LARGE SCALE GENOMIC DNA]</scope>
    <source>
        <strain evidence="5 6">JHH-5317</strain>
    </source>
</reference>
<dbReference type="Gene3D" id="3.30.70.330">
    <property type="match status" value="1"/>
</dbReference>
<dbReference type="GO" id="GO:0000028">
    <property type="term" value="P:ribosomal small subunit assembly"/>
    <property type="evidence" value="ECO:0007669"/>
    <property type="project" value="TreeGrafter"/>
</dbReference>
<keyword evidence="2" id="KW-0175">Coiled coil</keyword>